<dbReference type="AlphaFoldDB" id="A0A2R6NJB9"/>
<dbReference type="InterPro" id="IPR005467">
    <property type="entry name" value="His_kinase_dom"/>
</dbReference>
<dbReference type="InterPro" id="IPR036097">
    <property type="entry name" value="HisK_dim/P_sf"/>
</dbReference>
<feature type="transmembrane region" description="Helical" evidence="8">
    <location>
        <begin position="332"/>
        <end position="350"/>
    </location>
</feature>
<feature type="transmembrane region" description="Helical" evidence="8">
    <location>
        <begin position="235"/>
        <end position="258"/>
    </location>
</feature>
<dbReference type="Pfam" id="PF02518">
    <property type="entry name" value="HATPase_c"/>
    <property type="match status" value="1"/>
</dbReference>
<keyword evidence="4" id="KW-0808">Transferase</keyword>
<evidence type="ECO:0000313" key="11">
    <source>
        <dbReference type="EMBL" id="PSR72443.1"/>
    </source>
</evidence>
<accession>A0A2R6NJB9</accession>
<sequence length="1057" mass="117117">MPSSRRSVAHTDSRMPTPAPQYRSRRSVMSSTYSSKPSAEKISVVQTATMDSGTILPAPAVHFVGSAAARRAKSRKARISEPATRGIRRHWDRLLNKFGSGTAPSASSVDLDTDSVGEGSAAFDVRHRGEKSLDDTDVVDEVVVEREWGEDIRASSDHSDHAGDKTVSHQYTSGGLVDRESMAAHDERAWGGHPALTFLRYRMWPAILRFFVIQFMDEKSEEQYRKESWFMRKNLALWSAAYYIFNWVLSVVFIPKPIQLADKIFHYGIAPTFSFPIFFMVLYDFPRDRPILYQTVLTFSTWMYGIYQILFMFMCAYYGHHKAIMSCGSKDFLATFYYANGPQTIALFGLGLQRFPALIGTLTFMSLCFGMIVPSRTTWVRNVINFICFQAFLLYTHYMRENAERRLYTLRDQLKIQFRATQKAQVNERKTADSKRRLTSYVFHEVRVPLNTALLAVQNMAASGMVAKSQEIEFKALEGSLSMMSKVLNDVLDFNRMDSGRFESVLRPYTFHQVMRSLFVPLRMATEARGLSFVTDLDKCIDEISRRAMYEAMGMGGDEILKRLTEYPDEDGIVVGDETRLRQIITNLASNACKFTPAGGKLMINTRLILPHHNPSLCAGSDTAAGTETLKEAKDSTATSTPSSEYKELGDGKSHQTLSSNHLARHNSIHSKPSALEWIVVRIEVTDTGCGIKPQDMVQSKLFSPFNQTELGRQQGGKGTGLGLALVRQIVKLSGGRLGLQSKPGQGSTFWVELPLGVGAKAEPWSTTPQFFPQNDHHLQGVDLLGQGHSHLDTHRAHGVPQRLPKVSLPRSTSAMHTIMDQGGMVEISADGSDNGKVVTRTLGDISTGTDPTPTVPLTTPDSSPIPPFPQPPLVGEQPSDVTVRPQYVELPSPRRFSLEEAFNERHNGVQGSPIHTPSGSAHSSIPGWEAGLRVLVVDDDPLTRKLMARMLTRFGCKVSTAENGDIAMELILGTHVRMTPSSEETGSGGLSVEAGSTPGVDEYKYSVIFLDNQMPVMSGLDVVSRLREMGRSDFVVGVTGNALLADQQEYLEAGAD</sequence>
<dbReference type="GO" id="GO:0005886">
    <property type="term" value="C:plasma membrane"/>
    <property type="evidence" value="ECO:0007669"/>
    <property type="project" value="TreeGrafter"/>
</dbReference>
<dbReference type="SMART" id="SM00448">
    <property type="entry name" value="REC"/>
    <property type="match status" value="1"/>
</dbReference>
<comment type="catalytic activity">
    <reaction evidence="1">
        <text>ATP + protein L-histidine = ADP + protein N-phospho-L-histidine.</text>
        <dbReference type="EC" id="2.7.13.3"/>
    </reaction>
</comment>
<feature type="non-terminal residue" evidence="11">
    <location>
        <position position="1057"/>
    </location>
</feature>
<dbReference type="SMART" id="SM00387">
    <property type="entry name" value="HATPase_c"/>
    <property type="match status" value="1"/>
</dbReference>
<dbReference type="CDD" id="cd00082">
    <property type="entry name" value="HisKA"/>
    <property type="match status" value="1"/>
</dbReference>
<dbReference type="Pfam" id="PF00512">
    <property type="entry name" value="HisKA"/>
    <property type="match status" value="1"/>
</dbReference>
<dbReference type="OrthoDB" id="60033at2759"/>
<feature type="compositionally biased region" description="Basic and acidic residues" evidence="7">
    <location>
        <begin position="645"/>
        <end position="654"/>
    </location>
</feature>
<feature type="region of interest" description="Disordered" evidence="7">
    <location>
        <begin position="1"/>
        <end position="37"/>
    </location>
</feature>
<evidence type="ECO:0000256" key="6">
    <source>
        <dbReference type="PROSITE-ProRule" id="PRU00169"/>
    </source>
</evidence>
<keyword evidence="8" id="KW-0812">Transmembrane</keyword>
<keyword evidence="8" id="KW-0472">Membrane</keyword>
<evidence type="ECO:0000256" key="1">
    <source>
        <dbReference type="ARBA" id="ARBA00000085"/>
    </source>
</evidence>
<feature type="domain" description="Response regulatory" evidence="10">
    <location>
        <begin position="934"/>
        <end position="1057"/>
    </location>
</feature>
<feature type="compositionally biased region" description="Low complexity" evidence="7">
    <location>
        <begin position="850"/>
        <end position="862"/>
    </location>
</feature>
<feature type="transmembrane region" description="Helical" evidence="8">
    <location>
        <begin position="264"/>
        <end position="283"/>
    </location>
</feature>
<dbReference type="Proteomes" id="UP000186601">
    <property type="component" value="Unassembled WGS sequence"/>
</dbReference>
<dbReference type="Pfam" id="PF00072">
    <property type="entry name" value="Response_reg"/>
    <property type="match status" value="1"/>
</dbReference>
<evidence type="ECO:0000256" key="2">
    <source>
        <dbReference type="ARBA" id="ARBA00012438"/>
    </source>
</evidence>
<dbReference type="PRINTS" id="PR00344">
    <property type="entry name" value="BCTRLSENSOR"/>
</dbReference>
<feature type="transmembrane region" description="Helical" evidence="8">
    <location>
        <begin position="357"/>
        <end position="373"/>
    </location>
</feature>
<evidence type="ECO:0000256" key="7">
    <source>
        <dbReference type="SAM" id="MobiDB-lite"/>
    </source>
</evidence>
<evidence type="ECO:0000259" key="10">
    <source>
        <dbReference type="PROSITE" id="PS50110"/>
    </source>
</evidence>
<protein>
    <recommendedName>
        <fullName evidence="2">histidine kinase</fullName>
        <ecNumber evidence="2">2.7.13.3</ecNumber>
    </recommendedName>
</protein>
<feature type="modified residue" description="4-aspartylphosphate" evidence="6">
    <location>
        <position position="1012"/>
    </location>
</feature>
<dbReference type="EMBL" id="MLYV02001176">
    <property type="protein sequence ID" value="PSR72443.1"/>
    <property type="molecule type" value="Genomic_DNA"/>
</dbReference>
<dbReference type="Gene3D" id="3.40.50.2300">
    <property type="match status" value="1"/>
</dbReference>
<feature type="region of interest" description="Disordered" evidence="7">
    <location>
        <begin position="630"/>
        <end position="663"/>
    </location>
</feature>
<feature type="domain" description="Histidine kinase" evidence="9">
    <location>
        <begin position="441"/>
        <end position="758"/>
    </location>
</feature>
<keyword evidence="5" id="KW-0418">Kinase</keyword>
<dbReference type="EC" id="2.7.13.3" evidence="2"/>
<dbReference type="InterPro" id="IPR003661">
    <property type="entry name" value="HisK_dim/P_dom"/>
</dbReference>
<keyword evidence="3 6" id="KW-0597">Phosphoprotein</keyword>
<keyword evidence="8" id="KW-1133">Transmembrane helix</keyword>
<proteinExistence type="predicted"/>
<evidence type="ECO:0000259" key="9">
    <source>
        <dbReference type="PROSITE" id="PS50109"/>
    </source>
</evidence>
<organism evidence="11 12">
    <name type="scientific">Hermanssonia centrifuga</name>
    <dbReference type="NCBI Taxonomy" id="98765"/>
    <lineage>
        <taxon>Eukaryota</taxon>
        <taxon>Fungi</taxon>
        <taxon>Dikarya</taxon>
        <taxon>Basidiomycota</taxon>
        <taxon>Agaricomycotina</taxon>
        <taxon>Agaricomycetes</taxon>
        <taxon>Polyporales</taxon>
        <taxon>Meruliaceae</taxon>
        <taxon>Hermanssonia</taxon>
    </lineage>
</organism>
<reference evidence="11 12" key="1">
    <citation type="submission" date="2018-02" db="EMBL/GenBank/DDBJ databases">
        <title>Genome sequence of the basidiomycete white-rot fungus Phlebia centrifuga.</title>
        <authorList>
            <person name="Granchi Z."/>
            <person name="Peng M."/>
            <person name="de Vries R.P."/>
            <person name="Hilden K."/>
            <person name="Makela M.R."/>
            <person name="Grigoriev I."/>
            <person name="Riley R."/>
        </authorList>
    </citation>
    <scope>NUCLEOTIDE SEQUENCE [LARGE SCALE GENOMIC DNA]</scope>
    <source>
        <strain evidence="11 12">FBCC195</strain>
    </source>
</reference>
<name>A0A2R6NJB9_9APHY</name>
<dbReference type="InterPro" id="IPR036890">
    <property type="entry name" value="HATPase_C_sf"/>
</dbReference>
<dbReference type="SUPFAM" id="SSF55874">
    <property type="entry name" value="ATPase domain of HSP90 chaperone/DNA topoisomerase II/histidine kinase"/>
    <property type="match status" value="1"/>
</dbReference>
<comment type="caution">
    <text evidence="11">The sequence shown here is derived from an EMBL/GenBank/DDBJ whole genome shotgun (WGS) entry which is preliminary data.</text>
</comment>
<evidence type="ECO:0000256" key="8">
    <source>
        <dbReference type="SAM" id="Phobius"/>
    </source>
</evidence>
<dbReference type="CDD" id="cd17546">
    <property type="entry name" value="REC_hyHK_CKI1_RcsC-like"/>
    <property type="match status" value="1"/>
</dbReference>
<dbReference type="GO" id="GO:0009927">
    <property type="term" value="F:histidine phosphotransfer kinase activity"/>
    <property type="evidence" value="ECO:0007669"/>
    <property type="project" value="TreeGrafter"/>
</dbReference>
<dbReference type="PROSITE" id="PS50110">
    <property type="entry name" value="RESPONSE_REGULATORY"/>
    <property type="match status" value="1"/>
</dbReference>
<evidence type="ECO:0000256" key="4">
    <source>
        <dbReference type="ARBA" id="ARBA00022679"/>
    </source>
</evidence>
<dbReference type="InterPro" id="IPR001789">
    <property type="entry name" value="Sig_transdc_resp-reg_receiver"/>
</dbReference>
<dbReference type="SUPFAM" id="SSF47384">
    <property type="entry name" value="Homodimeric domain of signal transducing histidine kinase"/>
    <property type="match status" value="1"/>
</dbReference>
<feature type="transmembrane region" description="Helical" evidence="8">
    <location>
        <begin position="295"/>
        <end position="320"/>
    </location>
</feature>
<gene>
    <name evidence="11" type="ORF">PHLCEN_2v11657</name>
</gene>
<evidence type="ECO:0000256" key="3">
    <source>
        <dbReference type="ARBA" id="ARBA00022553"/>
    </source>
</evidence>
<dbReference type="InterPro" id="IPR004358">
    <property type="entry name" value="Sig_transdc_His_kin-like_C"/>
</dbReference>
<dbReference type="Gene3D" id="3.30.565.10">
    <property type="entry name" value="Histidine kinase-like ATPase, C-terminal domain"/>
    <property type="match status" value="1"/>
</dbReference>
<dbReference type="SMART" id="SM00388">
    <property type="entry name" value="HisKA"/>
    <property type="match status" value="1"/>
</dbReference>
<keyword evidence="12" id="KW-1185">Reference proteome</keyword>
<dbReference type="STRING" id="98765.A0A2R6NJB9"/>
<feature type="region of interest" description="Disordered" evidence="7">
    <location>
        <begin position="842"/>
        <end position="862"/>
    </location>
</feature>
<dbReference type="PANTHER" id="PTHR43047">
    <property type="entry name" value="TWO-COMPONENT HISTIDINE PROTEIN KINASE"/>
    <property type="match status" value="1"/>
</dbReference>
<evidence type="ECO:0000313" key="12">
    <source>
        <dbReference type="Proteomes" id="UP000186601"/>
    </source>
</evidence>
<dbReference type="InterPro" id="IPR011006">
    <property type="entry name" value="CheY-like_superfamily"/>
</dbReference>
<dbReference type="InterPro" id="IPR003594">
    <property type="entry name" value="HATPase_dom"/>
</dbReference>
<dbReference type="PROSITE" id="PS50109">
    <property type="entry name" value="HIS_KIN"/>
    <property type="match status" value="1"/>
</dbReference>
<dbReference type="Gene3D" id="1.10.287.130">
    <property type="match status" value="1"/>
</dbReference>
<dbReference type="GO" id="GO:0000155">
    <property type="term" value="F:phosphorelay sensor kinase activity"/>
    <property type="evidence" value="ECO:0007669"/>
    <property type="project" value="InterPro"/>
</dbReference>
<dbReference type="SUPFAM" id="SSF52172">
    <property type="entry name" value="CheY-like"/>
    <property type="match status" value="1"/>
</dbReference>
<evidence type="ECO:0000256" key="5">
    <source>
        <dbReference type="ARBA" id="ARBA00022777"/>
    </source>
</evidence>
<dbReference type="PANTHER" id="PTHR43047:SF66">
    <property type="entry name" value="HISKA"/>
    <property type="match status" value="1"/>
</dbReference>